<accession>G9YFT2</accession>
<comment type="caution">
    <text evidence="3">The sequence shown here is derived from an EMBL/GenBank/DDBJ whole genome shotgun (WGS) entry which is preliminary data.</text>
</comment>
<feature type="compositionally biased region" description="Basic residues" evidence="1">
    <location>
        <begin position="55"/>
        <end position="69"/>
    </location>
</feature>
<dbReference type="STRING" id="861450.HMPREF0080_00494"/>
<protein>
    <recommendedName>
        <fullName evidence="2">Integrase catalytic domain-containing protein</fullName>
    </recommendedName>
</protein>
<evidence type="ECO:0000259" key="2">
    <source>
        <dbReference type="PROSITE" id="PS50994"/>
    </source>
</evidence>
<evidence type="ECO:0000313" key="3">
    <source>
        <dbReference type="EMBL" id="EHM42900.1"/>
    </source>
</evidence>
<reference evidence="3 4" key="1">
    <citation type="submission" date="2011-08" db="EMBL/GenBank/DDBJ databases">
        <authorList>
            <person name="Weinstock G."/>
            <person name="Sodergren E."/>
            <person name="Clifton S."/>
            <person name="Fulton L."/>
            <person name="Fulton B."/>
            <person name="Courtney L."/>
            <person name="Fronick C."/>
            <person name="Harrison M."/>
            <person name="Strong C."/>
            <person name="Farmer C."/>
            <person name="Delahaunty K."/>
            <person name="Markovic C."/>
            <person name="Hall O."/>
            <person name="Minx P."/>
            <person name="Tomlinson C."/>
            <person name="Mitreva M."/>
            <person name="Hou S."/>
            <person name="Chen J."/>
            <person name="Wollam A."/>
            <person name="Pepin K.H."/>
            <person name="Johnson M."/>
            <person name="Bhonagiri V."/>
            <person name="Zhang X."/>
            <person name="Suruliraj S."/>
            <person name="Warren W."/>
            <person name="Chinwalla A."/>
            <person name="Mardis E.R."/>
            <person name="Wilson R.K."/>
        </authorList>
    </citation>
    <scope>NUCLEOTIDE SEQUENCE [LARGE SCALE GENOMIC DNA]</scope>
    <source>
        <strain evidence="3 4">F0357</strain>
    </source>
</reference>
<dbReference type="AlphaFoldDB" id="G9YFT2"/>
<dbReference type="HOGENOM" id="CLU_2766817_0_0_9"/>
<dbReference type="SUPFAM" id="SSF53098">
    <property type="entry name" value="Ribonuclease H-like"/>
    <property type="match status" value="1"/>
</dbReference>
<dbReference type="InterPro" id="IPR001584">
    <property type="entry name" value="Integrase_cat-core"/>
</dbReference>
<gene>
    <name evidence="3" type="ORF">HMPREF0080_00494</name>
</gene>
<evidence type="ECO:0000313" key="4">
    <source>
        <dbReference type="Proteomes" id="UP000005481"/>
    </source>
</evidence>
<dbReference type="InterPro" id="IPR012337">
    <property type="entry name" value="RNaseH-like_sf"/>
</dbReference>
<dbReference type="InterPro" id="IPR036397">
    <property type="entry name" value="RNaseH_sf"/>
</dbReference>
<proteinExistence type="predicted"/>
<name>G9YFT2_9FIRM</name>
<dbReference type="GO" id="GO:0003676">
    <property type="term" value="F:nucleic acid binding"/>
    <property type="evidence" value="ECO:0007669"/>
    <property type="project" value="InterPro"/>
</dbReference>
<feature type="domain" description="Integrase catalytic" evidence="2">
    <location>
        <begin position="1"/>
        <end position="69"/>
    </location>
</feature>
<dbReference type="EMBL" id="AGCJ01000014">
    <property type="protein sequence ID" value="EHM42900.1"/>
    <property type="molecule type" value="Genomic_DNA"/>
</dbReference>
<keyword evidence="4" id="KW-1185">Reference proteome</keyword>
<dbReference type="Gene3D" id="3.30.420.10">
    <property type="entry name" value="Ribonuclease H-like superfamily/Ribonuclease H"/>
    <property type="match status" value="1"/>
</dbReference>
<dbReference type="PROSITE" id="PS50994">
    <property type="entry name" value="INTEGRASE"/>
    <property type="match status" value="1"/>
</dbReference>
<sequence>MKHLEITAPKKLLSISQNSFKPLQTAYKKGLTLFEQFLKDHAIVHQKIQPYTPRHNGKAKRSHRKDNEE</sequence>
<organism evidence="3 4">
    <name type="scientific">Anaeroglobus geminatus F0357</name>
    <dbReference type="NCBI Taxonomy" id="861450"/>
    <lineage>
        <taxon>Bacteria</taxon>
        <taxon>Bacillati</taxon>
        <taxon>Bacillota</taxon>
        <taxon>Negativicutes</taxon>
        <taxon>Veillonellales</taxon>
        <taxon>Veillonellaceae</taxon>
        <taxon>Anaeroglobus</taxon>
    </lineage>
</organism>
<evidence type="ECO:0000256" key="1">
    <source>
        <dbReference type="SAM" id="MobiDB-lite"/>
    </source>
</evidence>
<dbReference type="Proteomes" id="UP000005481">
    <property type="component" value="Unassembled WGS sequence"/>
</dbReference>
<feature type="region of interest" description="Disordered" evidence="1">
    <location>
        <begin position="46"/>
        <end position="69"/>
    </location>
</feature>
<dbReference type="GO" id="GO:0015074">
    <property type="term" value="P:DNA integration"/>
    <property type="evidence" value="ECO:0007669"/>
    <property type="project" value="InterPro"/>
</dbReference>